<keyword evidence="1" id="KW-0732">Signal</keyword>
<reference evidence="2 3" key="4">
    <citation type="journal article" date="2009" name="Appl. Environ. Microbiol.">
        <title>Comparative genome-wide transcriptional profiling of Azorhizobium caulinodans ORS571 grown under free-living and symbiotic conditions.</title>
        <authorList>
            <person name="Tsukada S."/>
            <person name="Aono T."/>
            <person name="Akiba N."/>
            <person name="Lee KB."/>
            <person name="Liu CT."/>
            <person name="Toyazaki H."/>
            <person name="Oyaizu H."/>
        </authorList>
    </citation>
    <scope>NUCLEOTIDE SEQUENCE [LARGE SCALE GENOMIC DNA]</scope>
    <source>
        <strain evidence="3">ATCC 43989 / DSM 5975 / JCM 20966 / LMG 6465 / NBRC 14845 / NCIMB 13405 / ORS 571</strain>
    </source>
</reference>
<dbReference type="Proteomes" id="UP000000270">
    <property type="component" value="Chromosome"/>
</dbReference>
<reference evidence="2 3" key="3">
    <citation type="journal article" date="2008" name="BMC Genomics">
        <title>The genome of the versatile nitrogen fixer Azorhizobium caulinodans ORS571.</title>
        <authorList>
            <person name="Lee KB."/>
            <person name="Backer P.D."/>
            <person name="Aono T."/>
            <person name="Liu CT."/>
            <person name="Suzuki S."/>
            <person name="Suzuki T."/>
            <person name="Kaneko T."/>
            <person name="Yamada M."/>
            <person name="Tabata S."/>
            <person name="Kupfer D.M."/>
            <person name="Najar F.Z."/>
            <person name="Wiley G.B."/>
            <person name="Roe B."/>
            <person name="Binnewies T.T."/>
            <person name="Ussery D.W."/>
            <person name="D'Haeze W."/>
            <person name="Herder J.D."/>
            <person name="Gevers D."/>
            <person name="Vereecke D."/>
            <person name="Holsters M."/>
            <person name="Oyaizu H."/>
        </authorList>
    </citation>
    <scope>NUCLEOTIDE SEQUENCE [LARGE SCALE GENOMIC DNA]</scope>
    <source>
        <strain evidence="3">ATCC 43989 / DSM 5975 / JCM 20966 / LMG 6465 / NBRC 14845 / NCIMB 13405 / ORS 571</strain>
    </source>
</reference>
<dbReference type="AlphaFoldDB" id="A8IBV5"/>
<organism evidence="2 3">
    <name type="scientific">Azorhizobium caulinodans (strain ATCC 43989 / DSM 5975 / JCM 20966 / LMG 6465 / NBRC 14845 / NCIMB 13405 / ORS 571)</name>
    <dbReference type="NCBI Taxonomy" id="438753"/>
    <lineage>
        <taxon>Bacteria</taxon>
        <taxon>Pseudomonadati</taxon>
        <taxon>Pseudomonadota</taxon>
        <taxon>Alphaproteobacteria</taxon>
        <taxon>Hyphomicrobiales</taxon>
        <taxon>Xanthobacteraceae</taxon>
        <taxon>Azorhizobium</taxon>
    </lineage>
</organism>
<dbReference type="STRING" id="438753.AZC_3124"/>
<gene>
    <name evidence="2" type="ordered locus">AZC_3124</name>
</gene>
<protein>
    <recommendedName>
        <fullName evidence="4">DUF930 domain-containing protein</fullName>
    </recommendedName>
</protein>
<evidence type="ECO:0008006" key="4">
    <source>
        <dbReference type="Google" id="ProtNLM"/>
    </source>
</evidence>
<proteinExistence type="predicted"/>
<dbReference type="eggNOG" id="ENOG503302G">
    <property type="taxonomic scope" value="Bacteria"/>
</dbReference>
<reference evidence="2 3" key="6">
    <citation type="journal article" date="2011" name="Appl. Environ. Microbiol.">
        <title>Involvement of the azorhizobial chromosome partition gene (parA) in the onset of bacteroid differentiation during Sesbania rostrata stem nodule development.</title>
        <authorList>
            <person name="Liu CT."/>
            <person name="Lee KB."/>
            <person name="Wang YS."/>
            <person name="Peng MH."/>
            <person name="Lee KT."/>
            <person name="Suzuki S."/>
            <person name="Suzuki T."/>
            <person name="Oyaizu H."/>
        </authorList>
    </citation>
    <scope>NUCLEOTIDE SEQUENCE [LARGE SCALE GENOMIC DNA]</scope>
    <source>
        <strain evidence="3">ATCC 43989 / DSM 5975 / JCM 20966 / LMG 6465 / NBRC 14845 / NCIMB 13405 / ORS 571</strain>
    </source>
</reference>
<dbReference type="EMBL" id="AP009384">
    <property type="protein sequence ID" value="BAF89122.1"/>
    <property type="molecule type" value="Genomic_DNA"/>
</dbReference>
<feature type="chain" id="PRO_5002720939" description="DUF930 domain-containing protein" evidence="1">
    <location>
        <begin position="27"/>
        <end position="134"/>
    </location>
</feature>
<dbReference type="Pfam" id="PF06059">
    <property type="entry name" value="DUF930"/>
    <property type="match status" value="1"/>
</dbReference>
<reference evidence="2 3" key="1">
    <citation type="journal article" date="2007" name="Appl. Environ. Microbiol.">
        <title>Rhizobial factors required for stem nodule maturation and maintenance in Sesbania rostrata-Azorhizobium caulinodans ORS571 symbiosis.</title>
        <authorList>
            <person name="Suzuki S."/>
            <person name="Aono T."/>
            <person name="Lee KB."/>
            <person name="Suzuki T."/>
            <person name="Liu CT."/>
            <person name="Miwa H."/>
            <person name="Wakao S."/>
            <person name="Iki T."/>
            <person name="Oyaizu H."/>
        </authorList>
    </citation>
    <scope>NUCLEOTIDE SEQUENCE [LARGE SCALE GENOMIC DNA]</scope>
    <source>
        <strain evidence="3">ATCC 43989 / DSM 5975 / JCM 20966 / LMG 6465 / NBRC 14845 / NCIMB 13405 / ORS 571</strain>
    </source>
</reference>
<sequence>MILTPSRIAQIVFAATLAATGSAAQAASHSDEQILKLAPNARMEQRCNARAMGVIGREHKGLRPDELVAYAYADTVINGGTIRAPGAAVRSGGKWYHLSYACQTADSGTEVKAFDYALGTVIPRAEWAEHFLVP</sequence>
<dbReference type="KEGG" id="azc:AZC_3124"/>
<evidence type="ECO:0000313" key="2">
    <source>
        <dbReference type="EMBL" id="BAF89122.1"/>
    </source>
</evidence>
<dbReference type="InterPro" id="IPR009273">
    <property type="entry name" value="DUF930"/>
</dbReference>
<evidence type="ECO:0000256" key="1">
    <source>
        <dbReference type="SAM" id="SignalP"/>
    </source>
</evidence>
<reference evidence="3" key="2">
    <citation type="submission" date="2007-04" db="EMBL/GenBank/DDBJ databases">
        <title>Complete genome sequence of the nitrogen-fixing bacterium Azorhizobium caulinodans ORS571.</title>
        <authorList>
            <person name="Lee K.B."/>
            <person name="Backer P.D."/>
            <person name="Aono T."/>
            <person name="Liu C.T."/>
            <person name="Suzuki S."/>
            <person name="Suzuki T."/>
            <person name="Kaneko T."/>
            <person name="Yamada M."/>
            <person name="Tabata S."/>
            <person name="Kupfer D.M."/>
            <person name="Najar F.Z."/>
            <person name="Wiley G.B."/>
            <person name="Roe B."/>
            <person name="Binnewies T."/>
            <person name="Ussery D."/>
            <person name="Vereecke D."/>
            <person name="Gevers D."/>
            <person name="Holsters M."/>
            <person name="Oyaizu H."/>
        </authorList>
    </citation>
    <scope>NUCLEOTIDE SEQUENCE [LARGE SCALE GENOMIC DNA]</scope>
    <source>
        <strain evidence="3">ATCC 43989 / DSM 5975 / JCM 20966 / LMG 6465 / NBRC 14845 / NCIMB 13405 / ORS 571</strain>
    </source>
</reference>
<dbReference type="RefSeq" id="WP_012171648.1">
    <property type="nucleotide sequence ID" value="NC_009937.1"/>
</dbReference>
<evidence type="ECO:0000313" key="3">
    <source>
        <dbReference type="Proteomes" id="UP000000270"/>
    </source>
</evidence>
<feature type="signal peptide" evidence="1">
    <location>
        <begin position="1"/>
        <end position="26"/>
    </location>
</feature>
<reference evidence="2 3" key="5">
    <citation type="journal article" date="2010" name="Appl. Environ. Microbiol.">
        <title>phrR-like gene praR of Azorhizobium caulinodans ORS571 is essential for symbiosis with Sesbania rostrata and is involved in expression of reb genes.</title>
        <authorList>
            <person name="Akiba N."/>
            <person name="Aono T."/>
            <person name="Toyazaki H."/>
            <person name="Sato S."/>
            <person name="Oyaizu H."/>
        </authorList>
    </citation>
    <scope>NUCLEOTIDE SEQUENCE [LARGE SCALE GENOMIC DNA]</scope>
    <source>
        <strain evidence="3">ATCC 43989 / DSM 5975 / JCM 20966 / LMG 6465 / NBRC 14845 / NCIMB 13405 / ORS 571</strain>
    </source>
</reference>
<dbReference type="HOGENOM" id="CLU_141560_0_0_5"/>
<keyword evidence="3" id="KW-1185">Reference proteome</keyword>
<name>A8IBV5_AZOC5</name>
<accession>A8IBV5</accession>